<evidence type="ECO:0000256" key="1">
    <source>
        <dbReference type="SAM" id="MobiDB-lite"/>
    </source>
</evidence>
<reference evidence="3" key="1">
    <citation type="submission" date="2020-08" db="EMBL/GenBank/DDBJ databases">
        <title>Multicomponent nature underlies the extraordinary mechanical properties of spider dragline silk.</title>
        <authorList>
            <person name="Kono N."/>
            <person name="Nakamura H."/>
            <person name="Mori M."/>
            <person name="Yoshida Y."/>
            <person name="Ohtoshi R."/>
            <person name="Malay A.D."/>
            <person name="Moran D.A.P."/>
            <person name="Tomita M."/>
            <person name="Numata K."/>
            <person name="Arakawa K."/>
        </authorList>
    </citation>
    <scope>NUCLEOTIDE SEQUENCE</scope>
</reference>
<feature type="transmembrane region" description="Helical" evidence="2">
    <location>
        <begin position="309"/>
        <end position="329"/>
    </location>
</feature>
<keyword evidence="2" id="KW-0812">Transmembrane</keyword>
<feature type="transmembrane region" description="Helical" evidence="2">
    <location>
        <begin position="274"/>
        <end position="297"/>
    </location>
</feature>
<keyword evidence="4" id="KW-1185">Reference proteome</keyword>
<protein>
    <submittedName>
        <fullName evidence="3">Uncharacterized protein</fullName>
    </submittedName>
</protein>
<feature type="transmembrane region" description="Helical" evidence="2">
    <location>
        <begin position="243"/>
        <end position="268"/>
    </location>
</feature>
<sequence>MDSKSHFSLSAEHGSFNPSDSQSLNSSLLEDTGKCTSLPPIPYCSSDEANRTSQKQILEDLSTVVDSSLQSKSSIEDKTSDILPVSDLSIEPTSLGGAELGKEKHFPIDPEDSISDAHLDNLNLTLSSEINFKKQKTLSYGTFKNLKEVDPSDASPTHSNTRIEENSSDIVPPALVGATESTTQSIDVKSSFQNFPETAKAPDSYECLDHDLEEQLVAEDDSEQQETGCYGTRTYFTKKFWSYIAPIAQIFLLVISISNFCMGVKYWSKCPSELTLLCVIMMGFFGLLGFSARLVSIAFTRFMTPGCKALGMCMMISAFLGVLCMIIEVTSFPGVKEYGNCGVFFNYAYYMNFFLLGIFIVHLNVLNICILLFRCLVSSCRR</sequence>
<feature type="compositionally biased region" description="Polar residues" evidence="1">
    <location>
        <begin position="16"/>
        <end position="29"/>
    </location>
</feature>
<name>A0A8X6NT94_NEPPI</name>
<dbReference type="AlphaFoldDB" id="A0A8X6NT94"/>
<evidence type="ECO:0000313" key="3">
    <source>
        <dbReference type="EMBL" id="GFT30084.1"/>
    </source>
</evidence>
<proteinExistence type="predicted"/>
<evidence type="ECO:0000256" key="2">
    <source>
        <dbReference type="SAM" id="Phobius"/>
    </source>
</evidence>
<organism evidence="3 4">
    <name type="scientific">Nephila pilipes</name>
    <name type="common">Giant wood spider</name>
    <name type="synonym">Nephila maculata</name>
    <dbReference type="NCBI Taxonomy" id="299642"/>
    <lineage>
        <taxon>Eukaryota</taxon>
        <taxon>Metazoa</taxon>
        <taxon>Ecdysozoa</taxon>
        <taxon>Arthropoda</taxon>
        <taxon>Chelicerata</taxon>
        <taxon>Arachnida</taxon>
        <taxon>Araneae</taxon>
        <taxon>Araneomorphae</taxon>
        <taxon>Entelegynae</taxon>
        <taxon>Araneoidea</taxon>
        <taxon>Nephilidae</taxon>
        <taxon>Nephila</taxon>
    </lineage>
</organism>
<gene>
    <name evidence="3" type="ORF">NPIL_587051</name>
</gene>
<feature type="transmembrane region" description="Helical" evidence="2">
    <location>
        <begin position="349"/>
        <end position="373"/>
    </location>
</feature>
<feature type="region of interest" description="Disordered" evidence="1">
    <location>
        <begin position="1"/>
        <end position="31"/>
    </location>
</feature>
<comment type="caution">
    <text evidence="3">The sequence shown here is derived from an EMBL/GenBank/DDBJ whole genome shotgun (WGS) entry which is preliminary data.</text>
</comment>
<accession>A0A8X6NT94</accession>
<keyword evidence="2" id="KW-1133">Transmembrane helix</keyword>
<keyword evidence="2" id="KW-0472">Membrane</keyword>
<dbReference type="Proteomes" id="UP000887013">
    <property type="component" value="Unassembled WGS sequence"/>
</dbReference>
<dbReference type="EMBL" id="BMAW01061187">
    <property type="protein sequence ID" value="GFT30084.1"/>
    <property type="molecule type" value="Genomic_DNA"/>
</dbReference>
<evidence type="ECO:0000313" key="4">
    <source>
        <dbReference type="Proteomes" id="UP000887013"/>
    </source>
</evidence>